<dbReference type="SUPFAM" id="SSF53756">
    <property type="entry name" value="UDP-Glycosyltransferase/glycogen phosphorylase"/>
    <property type="match status" value="1"/>
</dbReference>
<comment type="similarity">
    <text evidence="1">Belongs to the glycosyltransferase 20 family.</text>
</comment>
<dbReference type="InterPro" id="IPR001830">
    <property type="entry name" value="Glyco_trans_20"/>
</dbReference>
<dbReference type="EC" id="2.4.1.213" evidence="2"/>
<dbReference type="Proteomes" id="UP000625316">
    <property type="component" value="Unassembled WGS sequence"/>
</dbReference>
<keyword evidence="3" id="KW-1185">Reference proteome</keyword>
<dbReference type="PANTHER" id="PTHR10788">
    <property type="entry name" value="TREHALOSE-6-PHOSPHATE SYNTHASE"/>
    <property type="match status" value="1"/>
</dbReference>
<evidence type="ECO:0000313" key="2">
    <source>
        <dbReference type="EMBL" id="MBE9030039.1"/>
    </source>
</evidence>
<dbReference type="GO" id="GO:0051473">
    <property type="term" value="P:glucosylglycerol biosynthetic process"/>
    <property type="evidence" value="ECO:0007669"/>
    <property type="project" value="InterPro"/>
</dbReference>
<dbReference type="InterPro" id="IPR012764">
    <property type="entry name" value="Gluc_glyc_Psyn"/>
</dbReference>
<dbReference type="CDD" id="cd03788">
    <property type="entry name" value="GT20_TPS"/>
    <property type="match status" value="1"/>
</dbReference>
<sequence>MSENTKSSLVILYHREPYDEVVENGKTVYREKKSPNGILPTLKSFFANAQQSTWVAWKQVDDSNRDSFQSRMTIDGLGDRCVVMRVPLEEQQVQDFYYITSKEACWPLLHSFPWQFEESSSNWDNFREVNKVFAQAAIDAAADDALIWIHDYNLWLAPYFIRQQRPNAKIVFFHHTPFPSSDVFNILPWREEIVESLLSCDVCGFHIPRYSEDFVGVARSMREVEVVKREPVTENFVPRGLALSEPDMVTQLRYKGRIVHLSASPVGTNPGFVRSVVADEETKAKVKKIRADLGDRKLIVAASRVDYVKGIIELLDCYERLLIRRPEMLGKVSLVVAVAPAASGMRIYSETQEAIEKTVGRINGRFNQLDWRPIDFYTSNLGIKGINAFYKAADIAWITPLRDGLNLVGKEYVAARGDDGGVLILSEFVGSSVELPDAVPVNPYSTESMDKALDIALAMPIEEQKERMARMTKSVDTYDVDWWAEHLMEPAKTTGDNA</sequence>
<dbReference type="EMBL" id="JADEXQ010000027">
    <property type="protein sequence ID" value="MBE9030039.1"/>
    <property type="molecule type" value="Genomic_DNA"/>
</dbReference>
<accession>A0A928VQ43</accession>
<proteinExistence type="inferred from homology"/>
<evidence type="ECO:0000313" key="3">
    <source>
        <dbReference type="Proteomes" id="UP000625316"/>
    </source>
</evidence>
<keyword evidence="2" id="KW-0328">Glycosyltransferase</keyword>
<name>A0A928VQ43_9CYAN</name>
<dbReference type="GO" id="GO:0033828">
    <property type="term" value="F:glucosylglycerol-phosphate synthase activity"/>
    <property type="evidence" value="ECO:0007669"/>
    <property type="project" value="UniProtKB-EC"/>
</dbReference>
<reference evidence="2" key="1">
    <citation type="submission" date="2020-10" db="EMBL/GenBank/DDBJ databases">
        <authorList>
            <person name="Castelo-Branco R."/>
            <person name="Eusebio N."/>
            <person name="Adriana R."/>
            <person name="Vieira A."/>
            <person name="Brugerolle De Fraissinette N."/>
            <person name="Rezende De Castro R."/>
            <person name="Schneider M.P."/>
            <person name="Vasconcelos V."/>
            <person name="Leao P.N."/>
        </authorList>
    </citation>
    <scope>NUCLEOTIDE SEQUENCE</scope>
    <source>
        <strain evidence="2">LEGE 11480</strain>
    </source>
</reference>
<dbReference type="GO" id="GO:0005992">
    <property type="term" value="P:trehalose biosynthetic process"/>
    <property type="evidence" value="ECO:0007669"/>
    <property type="project" value="InterPro"/>
</dbReference>
<dbReference type="Pfam" id="PF00982">
    <property type="entry name" value="Glyco_transf_20"/>
    <property type="match status" value="1"/>
</dbReference>
<dbReference type="GO" id="GO:0003825">
    <property type="term" value="F:alpha,alpha-trehalose-phosphate synthase (UDP-forming) activity"/>
    <property type="evidence" value="ECO:0007669"/>
    <property type="project" value="TreeGrafter"/>
</dbReference>
<gene>
    <name evidence="2" type="primary">ggpS</name>
    <name evidence="2" type="ORF">IQ266_09895</name>
</gene>
<evidence type="ECO:0000256" key="1">
    <source>
        <dbReference type="ARBA" id="ARBA00008799"/>
    </source>
</evidence>
<dbReference type="RefSeq" id="WP_264324865.1">
    <property type="nucleotide sequence ID" value="NZ_JADEXQ010000027.1"/>
</dbReference>
<comment type="caution">
    <text evidence="2">The sequence shown here is derived from an EMBL/GenBank/DDBJ whole genome shotgun (WGS) entry which is preliminary data.</text>
</comment>
<keyword evidence="2" id="KW-0808">Transferase</keyword>
<dbReference type="Gene3D" id="3.40.50.2000">
    <property type="entry name" value="Glycogen Phosphorylase B"/>
    <property type="match status" value="2"/>
</dbReference>
<protein>
    <submittedName>
        <fullName evidence="2">Glucosylglycerol-phosphate synthase</fullName>
        <ecNumber evidence="2">2.4.1.213</ecNumber>
    </submittedName>
</protein>
<dbReference type="PANTHER" id="PTHR10788:SF106">
    <property type="entry name" value="BCDNA.GH08860"/>
    <property type="match status" value="1"/>
</dbReference>
<organism evidence="2 3">
    <name type="scientific">Romeriopsis navalis LEGE 11480</name>
    <dbReference type="NCBI Taxonomy" id="2777977"/>
    <lineage>
        <taxon>Bacteria</taxon>
        <taxon>Bacillati</taxon>
        <taxon>Cyanobacteriota</taxon>
        <taxon>Cyanophyceae</taxon>
        <taxon>Leptolyngbyales</taxon>
        <taxon>Leptolyngbyaceae</taxon>
        <taxon>Romeriopsis</taxon>
        <taxon>Romeriopsis navalis</taxon>
    </lineage>
</organism>
<dbReference type="NCBIfam" id="TIGR02398">
    <property type="entry name" value="gluc_glyc_Psyn"/>
    <property type="match status" value="1"/>
</dbReference>
<dbReference type="AlphaFoldDB" id="A0A928VQ43"/>